<dbReference type="Gene3D" id="2.70.150.10">
    <property type="entry name" value="Calcium-transporting ATPase, cytoplasmic transduction domain A"/>
    <property type="match status" value="1"/>
</dbReference>
<evidence type="ECO:0000256" key="10">
    <source>
        <dbReference type="SAM" id="MobiDB-lite"/>
    </source>
</evidence>
<evidence type="ECO:0000256" key="11">
    <source>
        <dbReference type="SAM" id="Phobius"/>
    </source>
</evidence>
<keyword evidence="2 11" id="KW-0812">Transmembrane</keyword>
<feature type="region of interest" description="Disordered" evidence="10">
    <location>
        <begin position="748"/>
        <end position="811"/>
    </location>
</feature>
<evidence type="ECO:0000256" key="1">
    <source>
        <dbReference type="ARBA" id="ARBA00004127"/>
    </source>
</evidence>
<dbReference type="EMBL" id="LHPG02000011">
    <property type="protein sequence ID" value="PRW45645.1"/>
    <property type="molecule type" value="Genomic_DNA"/>
</dbReference>
<dbReference type="PANTHER" id="PTHR24093">
    <property type="entry name" value="CATION TRANSPORTING ATPASE"/>
    <property type="match status" value="1"/>
</dbReference>
<keyword evidence="14" id="KW-1185">Reference proteome</keyword>
<evidence type="ECO:0000256" key="9">
    <source>
        <dbReference type="ARBA" id="ARBA00023136"/>
    </source>
</evidence>
<accession>A0A2P6TMV2</accession>
<dbReference type="InterPro" id="IPR044492">
    <property type="entry name" value="P_typ_ATPase_HD_dom"/>
</dbReference>
<dbReference type="Gene3D" id="3.40.50.1000">
    <property type="entry name" value="HAD superfamily/HAD-like"/>
    <property type="match status" value="1"/>
</dbReference>
<dbReference type="Gene3D" id="1.20.1110.10">
    <property type="entry name" value="Calcium-transporting ATPase, transmembrane domain"/>
    <property type="match status" value="2"/>
</dbReference>
<evidence type="ECO:0000256" key="3">
    <source>
        <dbReference type="ARBA" id="ARBA00022723"/>
    </source>
</evidence>
<dbReference type="InterPro" id="IPR018303">
    <property type="entry name" value="ATPase_P-typ_P_site"/>
</dbReference>
<dbReference type="SUPFAM" id="SSF81660">
    <property type="entry name" value="Metal cation-transporting ATPase, ATP-binding domain N"/>
    <property type="match status" value="1"/>
</dbReference>
<feature type="region of interest" description="Disordered" evidence="10">
    <location>
        <begin position="137"/>
        <end position="187"/>
    </location>
</feature>
<evidence type="ECO:0000256" key="8">
    <source>
        <dbReference type="ARBA" id="ARBA00022989"/>
    </source>
</evidence>
<dbReference type="CDD" id="cd02440">
    <property type="entry name" value="AdoMet_MTases"/>
    <property type="match status" value="1"/>
</dbReference>
<dbReference type="GO" id="GO:0016887">
    <property type="term" value="F:ATP hydrolysis activity"/>
    <property type="evidence" value="ECO:0007669"/>
    <property type="project" value="InterPro"/>
</dbReference>
<sequence>MALCRAACLRPFVSLREFGVAARRPSVTRPPCRPLVAAAAAAAPPPHPAGSAAAAPAQAAPAAAAAPAPKYETLTAEQRAQVDAYLDILLDWNTRMNLTAVRDRTEAYERHVNDSLALLPALDSCLAQQCQAAAARRQHAAGKQQPGRQQQPAEVDWERGGSTWQQEQQPPAAAAGNEQDDAPASAAAGPARLIDVGSGAGLPGIILAIARPDWEVTLLDSLQKRCKFNEAAIEAAGLSNVRVHWARAEDAGQAPALRQAYDVAIARAVAELRVLAELCLPLVRPGGHWVAAKGAAPHEEVDKAGGAIGKLGGKLLGIEEVDSESPEGRRTAVVVLKTRATPAQYPRKPGVPGKKPLAAELADCLGTDLRDGLCEDQERLAARAARYGTNMTRPPKEVTFLQLIAEALQDFTILVLLGAGCLSLGLELLVNRKAGGESSWIEGASILAAVCVVVLVTAVNNYQKERQFRMLQAVSSDVTVRAIRNGREVELPVRDVLVGDLLLVETGDILCTDGILVAGCDVKVDESHLTGESDDVPKDPHSRPTLLGGSKVLSGFGRMLVTAVGPNSQSGRIAEMVADGKPTGAAAAAAGMATAAGDGLREETLLQQKLAEYATSIGQFGLGAAVLATLAMTVRFSFETFVVGQAAWDWAFLQDYLRFFITGVTILVVAVPEGLPLAVTLALAFSVRRMLADHNLVRHLSAAETMGTATVVCSDKTGTLTQNNMVVSKLWLAGHLLPDLKPYTRKGGAAAADGRRPWEKGSQAAADAAGSGGSGGSKAAGPKGLPSSKAAAGKGGSGGGGGGGSGADLPPLLQVLTSQDSISSICASTSMDATMGGGGSRASILESITAGSQAPADIVQLLLESVALNSTANIYTDKDGQERRIGNRTEIALLELARLLGGSPRKLRRQQRQLAQVAFSSERKRMTTAALPPGHADESAFGSRLCRIYTKGAPEIVLERCTYVLAPDGCRRRLTDDDKEALVREFGQGGQRVLALAYRDITVPAEAAGPPAPVPTETAWQTLGGRLTGSDSEDSRSSSSGSEEGRAPRAPSPAASMGTMSEEGGWRWDAGSLNAVLSSSDESDAAWDEGLTLADNLESNLTLLAVVGIQDPLRPEVPAAILQCQASGITVKMLTGDNIGTATAIAQECGILPPAGTSMDEWLRTHCVATEATAKGAAGWFRDPTASGSSIVVGKSGASLLASVHSMDAHSKTADHEGHCGLPEGVVMEGAEFRQRVLNEDGSVNSAEFLRLWPRLRVLARCTPADKYTIVTGVRSLTNDVVAVTGDGTNDAPALRAANVGFAMNVGTDTAKEAADIVLLDNNFASIVSAVLWGRNVYCNITRFLQFQLTINLVAVATAVTGAIVATESPLTAVQMLWVNMIMDSLASLALATEPPDTRILALPPFSQEHDFVDPNTPTVKHIAGQALYQLAVMYGLIFYAPALLGIPDHSMVAGPSEHYTMVFNTFVFMQLFNQMNARKIIDTSLAWEGLGNAKWFQSILAGELLLQILIVQFGGQWFHTHPLNAQEWAVCVGLGATTLGLREILRRVPYGRWWFSLEPRQ</sequence>
<feature type="compositionally biased region" description="Low complexity" evidence="10">
    <location>
        <begin position="779"/>
        <end position="792"/>
    </location>
</feature>
<evidence type="ECO:0000256" key="7">
    <source>
        <dbReference type="ARBA" id="ARBA00022967"/>
    </source>
</evidence>
<dbReference type="PANTHER" id="PTHR24093:SF369">
    <property type="entry name" value="CALCIUM-TRANSPORTING ATPASE"/>
    <property type="match status" value="1"/>
</dbReference>
<dbReference type="InterPro" id="IPR003682">
    <property type="entry name" value="rRNA_ssu_MeTfrase_G"/>
</dbReference>
<feature type="compositionally biased region" description="Low complexity" evidence="10">
    <location>
        <begin position="1037"/>
        <end position="1056"/>
    </location>
</feature>
<dbReference type="InterPro" id="IPR036412">
    <property type="entry name" value="HAD-like_sf"/>
</dbReference>
<dbReference type="InterPro" id="IPR023298">
    <property type="entry name" value="ATPase_P-typ_TM_dom_sf"/>
</dbReference>
<dbReference type="GO" id="GO:0046872">
    <property type="term" value="F:metal ion binding"/>
    <property type="evidence" value="ECO:0007669"/>
    <property type="project" value="UniProtKB-KW"/>
</dbReference>
<gene>
    <name evidence="13" type="ORF">C2E21_6034</name>
</gene>
<dbReference type="InterPro" id="IPR059000">
    <property type="entry name" value="ATPase_P-type_domA"/>
</dbReference>
<dbReference type="InterPro" id="IPR004014">
    <property type="entry name" value="ATPase_P-typ_cation-transptr_N"/>
</dbReference>
<keyword evidence="4" id="KW-0547">Nucleotide-binding</keyword>
<dbReference type="HAMAP" id="MF_00074">
    <property type="entry name" value="16SrRNA_methyltr_G"/>
    <property type="match status" value="1"/>
</dbReference>
<dbReference type="InterPro" id="IPR023214">
    <property type="entry name" value="HAD_sf"/>
</dbReference>
<feature type="transmembrane region" description="Helical" evidence="11">
    <location>
        <begin position="658"/>
        <end position="685"/>
    </location>
</feature>
<keyword evidence="9 11" id="KW-0472">Membrane</keyword>
<evidence type="ECO:0000313" key="14">
    <source>
        <dbReference type="Proteomes" id="UP000239899"/>
    </source>
</evidence>
<dbReference type="GO" id="GO:0008649">
    <property type="term" value="F:rRNA methyltransferase activity"/>
    <property type="evidence" value="ECO:0007669"/>
    <property type="project" value="InterPro"/>
</dbReference>
<evidence type="ECO:0000256" key="5">
    <source>
        <dbReference type="ARBA" id="ARBA00022840"/>
    </source>
</evidence>
<organism evidence="13 14">
    <name type="scientific">Chlorella sorokiniana</name>
    <name type="common">Freshwater green alga</name>
    <dbReference type="NCBI Taxonomy" id="3076"/>
    <lineage>
        <taxon>Eukaryota</taxon>
        <taxon>Viridiplantae</taxon>
        <taxon>Chlorophyta</taxon>
        <taxon>core chlorophytes</taxon>
        <taxon>Trebouxiophyceae</taxon>
        <taxon>Chlorellales</taxon>
        <taxon>Chlorellaceae</taxon>
        <taxon>Chlorella clade</taxon>
        <taxon>Chlorella</taxon>
    </lineage>
</organism>
<dbReference type="Pfam" id="PF02527">
    <property type="entry name" value="GidB"/>
    <property type="match status" value="2"/>
</dbReference>
<dbReference type="Proteomes" id="UP000239899">
    <property type="component" value="Unassembled WGS sequence"/>
</dbReference>
<dbReference type="SUPFAM" id="SSF81653">
    <property type="entry name" value="Calcium ATPase, transduction domain A"/>
    <property type="match status" value="1"/>
</dbReference>
<comment type="caution">
    <text evidence="13">The sequence shown here is derived from an EMBL/GenBank/DDBJ whole genome shotgun (WGS) entry which is preliminary data.</text>
</comment>
<evidence type="ECO:0000313" key="13">
    <source>
        <dbReference type="EMBL" id="PRW45645.1"/>
    </source>
</evidence>
<evidence type="ECO:0000256" key="4">
    <source>
        <dbReference type="ARBA" id="ARBA00022741"/>
    </source>
</evidence>
<feature type="region of interest" description="Disordered" evidence="10">
    <location>
        <begin position="1024"/>
        <end position="1065"/>
    </location>
</feature>
<dbReference type="InterPro" id="IPR001757">
    <property type="entry name" value="P_typ_ATPase"/>
</dbReference>
<keyword evidence="3" id="KW-0479">Metal-binding</keyword>
<keyword evidence="8 11" id="KW-1133">Transmembrane helix</keyword>
<feature type="compositionally biased region" description="Low complexity" evidence="10">
    <location>
        <begin position="165"/>
        <end position="175"/>
    </location>
</feature>
<dbReference type="GO" id="GO:0005524">
    <property type="term" value="F:ATP binding"/>
    <property type="evidence" value="ECO:0007669"/>
    <property type="project" value="UniProtKB-KW"/>
</dbReference>
<dbReference type="PROSITE" id="PS00154">
    <property type="entry name" value="ATPASE_E1_E2"/>
    <property type="match status" value="1"/>
</dbReference>
<protein>
    <submittedName>
        <fullName evidence="13">Calcium-translocating P-type PMCA-type</fullName>
    </submittedName>
</protein>
<dbReference type="STRING" id="3076.A0A2P6TMV2"/>
<dbReference type="NCBIfam" id="TIGR00138">
    <property type="entry name" value="rsmG_gidB"/>
    <property type="match status" value="1"/>
</dbReference>
<dbReference type="SFLD" id="SFLDS00003">
    <property type="entry name" value="Haloacid_Dehalogenase"/>
    <property type="match status" value="1"/>
</dbReference>
<dbReference type="GO" id="GO:0005737">
    <property type="term" value="C:cytoplasm"/>
    <property type="evidence" value="ECO:0007669"/>
    <property type="project" value="InterPro"/>
</dbReference>
<evidence type="ECO:0000259" key="12">
    <source>
        <dbReference type="SMART" id="SM00831"/>
    </source>
</evidence>
<keyword evidence="7" id="KW-1278">Translocase</keyword>
<dbReference type="SFLD" id="SFLDG00002">
    <property type="entry name" value="C1.7:_P-type_atpase_like"/>
    <property type="match status" value="1"/>
</dbReference>
<dbReference type="Pfam" id="PF08282">
    <property type="entry name" value="Hydrolase_3"/>
    <property type="match status" value="1"/>
</dbReference>
<dbReference type="GO" id="GO:0012505">
    <property type="term" value="C:endomembrane system"/>
    <property type="evidence" value="ECO:0007669"/>
    <property type="project" value="UniProtKB-SubCell"/>
</dbReference>
<feature type="domain" description="Cation-transporting P-type ATPase N-terminal" evidence="12">
    <location>
        <begin position="351"/>
        <end position="428"/>
    </location>
</feature>
<dbReference type="InterPro" id="IPR006068">
    <property type="entry name" value="ATPase_P-typ_cation-transptr_C"/>
</dbReference>
<dbReference type="PRINTS" id="PR00119">
    <property type="entry name" value="CATATPASE"/>
</dbReference>
<dbReference type="InterPro" id="IPR029063">
    <property type="entry name" value="SAM-dependent_MTases_sf"/>
</dbReference>
<dbReference type="SFLD" id="SFLDF00027">
    <property type="entry name" value="p-type_atpase"/>
    <property type="match status" value="1"/>
</dbReference>
<evidence type="ECO:0000256" key="2">
    <source>
        <dbReference type="ARBA" id="ARBA00022692"/>
    </source>
</evidence>
<dbReference type="Pfam" id="PF00122">
    <property type="entry name" value="E1-E2_ATPase"/>
    <property type="match status" value="1"/>
</dbReference>
<dbReference type="Pfam" id="PF13246">
    <property type="entry name" value="Cation_ATPase"/>
    <property type="match status" value="1"/>
</dbReference>
<dbReference type="GO" id="GO:0005886">
    <property type="term" value="C:plasma membrane"/>
    <property type="evidence" value="ECO:0007669"/>
    <property type="project" value="TreeGrafter"/>
</dbReference>
<proteinExistence type="inferred from homology"/>
<dbReference type="SUPFAM" id="SSF53335">
    <property type="entry name" value="S-adenosyl-L-methionine-dependent methyltransferases"/>
    <property type="match status" value="1"/>
</dbReference>
<dbReference type="Pfam" id="PF00690">
    <property type="entry name" value="Cation_ATPase_N"/>
    <property type="match status" value="1"/>
</dbReference>
<dbReference type="GO" id="GO:0005388">
    <property type="term" value="F:P-type calcium transporter activity"/>
    <property type="evidence" value="ECO:0007669"/>
    <property type="project" value="TreeGrafter"/>
</dbReference>
<feature type="transmembrane region" description="Helical" evidence="11">
    <location>
        <begin position="411"/>
        <end position="431"/>
    </location>
</feature>
<dbReference type="SMART" id="SM00831">
    <property type="entry name" value="Cation_ATPase_N"/>
    <property type="match status" value="1"/>
</dbReference>
<dbReference type="SUPFAM" id="SSF56784">
    <property type="entry name" value="HAD-like"/>
    <property type="match status" value="1"/>
</dbReference>
<evidence type="ECO:0000256" key="6">
    <source>
        <dbReference type="ARBA" id="ARBA00022842"/>
    </source>
</evidence>
<dbReference type="SUPFAM" id="SSF81665">
    <property type="entry name" value="Calcium ATPase, transmembrane domain M"/>
    <property type="match status" value="1"/>
</dbReference>
<keyword evidence="5" id="KW-0067">ATP-binding</keyword>
<dbReference type="InterPro" id="IPR023299">
    <property type="entry name" value="ATPase_P-typ_cyto_dom_N"/>
</dbReference>
<keyword evidence="6" id="KW-0460">Magnesium</keyword>
<dbReference type="Gene3D" id="3.40.1110.10">
    <property type="entry name" value="Calcium-transporting ATPase, cytoplasmic domain N"/>
    <property type="match status" value="1"/>
</dbReference>
<dbReference type="InterPro" id="IPR008250">
    <property type="entry name" value="ATPase_P-typ_transduc_dom_A_sf"/>
</dbReference>
<feature type="compositionally biased region" description="Gly residues" evidence="10">
    <location>
        <begin position="793"/>
        <end position="806"/>
    </location>
</feature>
<dbReference type="NCBIfam" id="TIGR01494">
    <property type="entry name" value="ATPase_P-type"/>
    <property type="match status" value="2"/>
</dbReference>
<dbReference type="Pfam" id="PF00702">
    <property type="entry name" value="Hydrolase"/>
    <property type="match status" value="1"/>
</dbReference>
<feature type="transmembrane region" description="Helical" evidence="11">
    <location>
        <begin position="443"/>
        <end position="462"/>
    </location>
</feature>
<dbReference type="Pfam" id="PF00689">
    <property type="entry name" value="Cation_ATPase_C"/>
    <property type="match status" value="1"/>
</dbReference>
<reference evidence="13 14" key="1">
    <citation type="journal article" date="2018" name="Plant J.">
        <title>Genome sequences of Chlorella sorokiniana UTEX 1602 and Micractinium conductrix SAG 241.80: implications to maltose excretion by a green alga.</title>
        <authorList>
            <person name="Arriola M.B."/>
            <person name="Velmurugan N."/>
            <person name="Zhang Y."/>
            <person name="Plunkett M.H."/>
            <person name="Hondzo H."/>
            <person name="Barney B.M."/>
        </authorList>
    </citation>
    <scope>NUCLEOTIDE SEQUENCE [LARGE SCALE GENOMIC DNA]</scope>
    <source>
        <strain evidence="14">UTEX 1602</strain>
    </source>
</reference>
<comment type="subcellular location">
    <subcellularLocation>
        <location evidence="1">Endomembrane system</location>
        <topology evidence="1">Multi-pass membrane protein</topology>
    </subcellularLocation>
</comment>
<name>A0A2P6TMV2_CHLSO</name>
<dbReference type="OrthoDB" id="3352408at2759"/>
<dbReference type="Gene3D" id="3.40.50.150">
    <property type="entry name" value="Vaccinia Virus protein VP39"/>
    <property type="match status" value="1"/>
</dbReference>